<feature type="domain" description="Gfo/Idh/MocA-like oxidoreductase N-terminal" evidence="4">
    <location>
        <begin position="3"/>
        <end position="129"/>
    </location>
</feature>
<comment type="subunit">
    <text evidence="3">Homotetramer.</text>
</comment>
<evidence type="ECO:0000256" key="1">
    <source>
        <dbReference type="ARBA" id="ARBA00023002"/>
    </source>
</evidence>
<dbReference type="Gene3D" id="3.40.50.720">
    <property type="entry name" value="NAD(P)-binding Rossmann-like Domain"/>
    <property type="match status" value="1"/>
</dbReference>
<dbReference type="InterPro" id="IPR050424">
    <property type="entry name" value="Gfo-Idh-MocA_inositol_DH"/>
</dbReference>
<dbReference type="GO" id="GO:0050112">
    <property type="term" value="F:inositol 2-dehydrogenase (NAD+) activity"/>
    <property type="evidence" value="ECO:0007669"/>
    <property type="project" value="UniProtKB-UniRule"/>
</dbReference>
<dbReference type="OrthoDB" id="256869at2"/>
<dbReference type="EC" id="1.1.1.18" evidence="3"/>
<keyword evidence="2 3" id="KW-0520">NAD</keyword>
<dbReference type="InterPro" id="IPR055170">
    <property type="entry name" value="GFO_IDH_MocA-like_dom"/>
</dbReference>
<dbReference type="GO" id="GO:0000166">
    <property type="term" value="F:nucleotide binding"/>
    <property type="evidence" value="ECO:0007669"/>
    <property type="project" value="InterPro"/>
</dbReference>
<evidence type="ECO:0000313" key="7">
    <source>
        <dbReference type="Proteomes" id="UP000306985"/>
    </source>
</evidence>
<evidence type="ECO:0000256" key="3">
    <source>
        <dbReference type="HAMAP-Rule" id="MF_01671"/>
    </source>
</evidence>
<name>A0A4U6QNT4_9ACTN</name>
<dbReference type="Pfam" id="PF22725">
    <property type="entry name" value="GFO_IDH_MocA_C3"/>
    <property type="match status" value="1"/>
</dbReference>
<dbReference type="PANTHER" id="PTHR43593:SF1">
    <property type="entry name" value="INOSITOL 2-DEHYDROGENASE"/>
    <property type="match status" value="1"/>
</dbReference>
<accession>A0A4U6QNT4</accession>
<dbReference type="InterPro" id="IPR036291">
    <property type="entry name" value="NAD(P)-bd_dom_sf"/>
</dbReference>
<proteinExistence type="inferred from homology"/>
<keyword evidence="7" id="KW-1185">Reference proteome</keyword>
<organism evidence="6 7">
    <name type="scientific">Nakamurella flava</name>
    <dbReference type="NCBI Taxonomy" id="2576308"/>
    <lineage>
        <taxon>Bacteria</taxon>
        <taxon>Bacillati</taxon>
        <taxon>Actinomycetota</taxon>
        <taxon>Actinomycetes</taxon>
        <taxon>Nakamurellales</taxon>
        <taxon>Nakamurellaceae</taxon>
        <taxon>Nakamurella</taxon>
    </lineage>
</organism>
<evidence type="ECO:0000256" key="2">
    <source>
        <dbReference type="ARBA" id="ARBA00023027"/>
    </source>
</evidence>
<comment type="caution">
    <text evidence="6">The sequence shown here is derived from an EMBL/GenBank/DDBJ whole genome shotgun (WGS) entry which is preliminary data.</text>
</comment>
<dbReference type="Gene3D" id="3.30.360.10">
    <property type="entry name" value="Dihydrodipicolinate Reductase, domain 2"/>
    <property type="match status" value="1"/>
</dbReference>
<dbReference type="HAMAP" id="MF_01671">
    <property type="entry name" value="IolG"/>
    <property type="match status" value="1"/>
</dbReference>
<dbReference type="AlphaFoldDB" id="A0A4U6QNT4"/>
<evidence type="ECO:0000259" key="5">
    <source>
        <dbReference type="Pfam" id="PF22725"/>
    </source>
</evidence>
<dbReference type="RefSeq" id="WP_137449041.1">
    <property type="nucleotide sequence ID" value="NZ_SZZH01000001.1"/>
</dbReference>
<comment type="similarity">
    <text evidence="3">Belongs to the Gfo/Idh/MocA family.</text>
</comment>
<gene>
    <name evidence="3" type="primary">iolG</name>
    <name evidence="6" type="ORF">FDO65_09360</name>
</gene>
<dbReference type="EMBL" id="SZZH01000001">
    <property type="protein sequence ID" value="TKV61736.1"/>
    <property type="molecule type" value="Genomic_DNA"/>
</dbReference>
<dbReference type="InterPro" id="IPR023794">
    <property type="entry name" value="MI/DCI_dehydrogenase"/>
</dbReference>
<feature type="domain" description="GFO/IDH/MocA-like oxidoreductase" evidence="5">
    <location>
        <begin position="137"/>
        <end position="252"/>
    </location>
</feature>
<dbReference type="PANTHER" id="PTHR43593">
    <property type="match status" value="1"/>
</dbReference>
<comment type="function">
    <text evidence="3">Involved in the oxidation of myo-inositol (MI) to 2-keto-myo-inositol (2KMI or 2-inosose).</text>
</comment>
<evidence type="ECO:0000259" key="4">
    <source>
        <dbReference type="Pfam" id="PF01408"/>
    </source>
</evidence>
<keyword evidence="1 3" id="KW-0560">Oxidoreductase</keyword>
<sequence length="342" mass="36561">MTVNVGVIGVGLIGQDHIRRLTTVLSGAAVVAVTDVNAEQAASVAAGVKGAPAGGVKVHGTGQELILDPNVDAVVVCSWGPTHEEYVLAAIAANKPVFCEKPLATTQVACERIITAEVELGRKIVQVGYMRRYDPAYQAMKQVITSGEIGAPLMFHSTHRNPSVPGHYTREMAITDTAVHDIDTARWLLDDEIISAQVVKPRKNSLGGDLEDPLFILLTTASGAVVDIETSVNIRYGYDIRGEIVAEQGTVELAETTAVQIRRGNALTSRVPEDWRERFLRAYDIEFQEWVDALAAGQGVVDGAATSWDGYAAAVVSDAAVQALHDGTVVPVALIEQPALYR</sequence>
<reference evidence="6 7" key="1">
    <citation type="submission" date="2019-05" db="EMBL/GenBank/DDBJ databases">
        <title>Nakamurella sp. N5BH11, whole genome shotgun sequence.</title>
        <authorList>
            <person name="Tuo L."/>
        </authorList>
    </citation>
    <scope>NUCLEOTIDE SEQUENCE [LARGE SCALE GENOMIC DNA]</scope>
    <source>
        <strain evidence="6 7">N5BH11</strain>
    </source>
</reference>
<dbReference type="InterPro" id="IPR000683">
    <property type="entry name" value="Gfo/Idh/MocA-like_OxRdtase_N"/>
</dbReference>
<evidence type="ECO:0000313" key="6">
    <source>
        <dbReference type="EMBL" id="TKV61736.1"/>
    </source>
</evidence>
<dbReference type="SUPFAM" id="SSF51735">
    <property type="entry name" value="NAD(P)-binding Rossmann-fold domains"/>
    <property type="match status" value="1"/>
</dbReference>
<protein>
    <recommendedName>
        <fullName evidence="3">Inositol 2-dehydrogenase</fullName>
        <ecNumber evidence="3">1.1.1.18</ecNumber>
    </recommendedName>
    <alternativeName>
        <fullName evidence="3">Myo-inositol 2-dehydrogenase</fullName>
        <shortName evidence="3">MI 2-dehydrogenase</shortName>
    </alternativeName>
</protein>
<dbReference type="Pfam" id="PF01408">
    <property type="entry name" value="GFO_IDH_MocA"/>
    <property type="match status" value="1"/>
</dbReference>
<dbReference type="Proteomes" id="UP000306985">
    <property type="component" value="Unassembled WGS sequence"/>
</dbReference>
<comment type="catalytic activity">
    <reaction evidence="3">
        <text>myo-inositol + NAD(+) = scyllo-inosose + NADH + H(+)</text>
        <dbReference type="Rhea" id="RHEA:16949"/>
        <dbReference type="ChEBI" id="CHEBI:15378"/>
        <dbReference type="ChEBI" id="CHEBI:17268"/>
        <dbReference type="ChEBI" id="CHEBI:17811"/>
        <dbReference type="ChEBI" id="CHEBI:57540"/>
        <dbReference type="ChEBI" id="CHEBI:57945"/>
        <dbReference type="EC" id="1.1.1.18"/>
    </reaction>
</comment>
<dbReference type="GO" id="GO:0019310">
    <property type="term" value="P:inositol catabolic process"/>
    <property type="evidence" value="ECO:0007669"/>
    <property type="project" value="UniProtKB-UniRule"/>
</dbReference>
<dbReference type="SUPFAM" id="SSF55347">
    <property type="entry name" value="Glyceraldehyde-3-phosphate dehydrogenase-like, C-terminal domain"/>
    <property type="match status" value="1"/>
</dbReference>